<dbReference type="GO" id="GO:0006508">
    <property type="term" value="P:proteolysis"/>
    <property type="evidence" value="ECO:0007669"/>
    <property type="project" value="InterPro"/>
</dbReference>
<protein>
    <recommendedName>
        <fullName evidence="5">Peptidase S1 domain-containing protein</fullName>
    </recommendedName>
</protein>
<feature type="chain" id="PRO_5031543799" description="Peptidase S1 domain-containing protein" evidence="4">
    <location>
        <begin position="22"/>
        <end position="610"/>
    </location>
</feature>
<dbReference type="GO" id="GO:0004252">
    <property type="term" value="F:serine-type endopeptidase activity"/>
    <property type="evidence" value="ECO:0007669"/>
    <property type="project" value="InterPro"/>
</dbReference>
<organism evidence="6">
    <name type="scientific">Chaetoceros debilis</name>
    <dbReference type="NCBI Taxonomy" id="122233"/>
    <lineage>
        <taxon>Eukaryota</taxon>
        <taxon>Sar</taxon>
        <taxon>Stramenopiles</taxon>
        <taxon>Ochrophyta</taxon>
        <taxon>Bacillariophyta</taxon>
        <taxon>Coscinodiscophyceae</taxon>
        <taxon>Chaetocerotophycidae</taxon>
        <taxon>Chaetocerotales</taxon>
        <taxon>Chaetocerotaceae</taxon>
        <taxon>Chaetoceros</taxon>
    </lineage>
</organism>
<dbReference type="InterPro" id="IPR001314">
    <property type="entry name" value="Peptidase_S1A"/>
</dbReference>
<sequence length="610" mass="66994">MRFHNCLLAILVSAAAGSISASSSNSTLYVHDRQQSIIASKSGTTVKKIKDNISKSHGHANVSNIPPAQEVAKASTTRLLGPSTPTTKVIGGSLAPANQYPWFALLKRNSGSLYCGGILIDSQFVLTAVHCEPRFTDSVRIGDFCPFDSLNCGQTRQIRGIKQIFSNSYYATDFWHGAVSNDALIIQLDEPVDITPVEIDSGDYSPSYAGGKPLWALGFGINDYENESQPRNLLHTELAYVTQEQCIAEWNFLGPSTMCAYYEGRDVCRGDSGGPLVDQENGNQVVVGLVSYGEICDGSPERPGVYTRVADVWPWIRSIICEMASTTTVPDFCQLTLSPTVSSSPTMAPTPCTEVDLKLKLNTDYYAEETTFTVHELETNRYYSNSNLEDNTDYDVSICLPEITDKTCYEFNIYDAKEDGIGGFGSANDSDGYCVNINGKDIKCNFSFDGDRETVRFPQESCDRCDPTALEIALSTSRSNVDFLITIYSGSEFSSGFPIVRIDGSLLSGNVNYVKGKIQGELCTNACYVVLVKNIGDNQFDLFFDDKVVATERDNRIAFGKCGDNFSFDNVTGLFEEDFDDDFSTAYTLYLSTSAILMMSLAFTIMVIFN</sequence>
<evidence type="ECO:0000256" key="3">
    <source>
        <dbReference type="SAM" id="Phobius"/>
    </source>
</evidence>
<accession>A0A7S3Q1C3</accession>
<evidence type="ECO:0000259" key="5">
    <source>
        <dbReference type="PROSITE" id="PS50240"/>
    </source>
</evidence>
<dbReference type="InterPro" id="IPR043504">
    <property type="entry name" value="Peptidase_S1_PA_chymotrypsin"/>
</dbReference>
<dbReference type="Pfam" id="PF00089">
    <property type="entry name" value="Trypsin"/>
    <property type="match status" value="1"/>
</dbReference>
<dbReference type="InterPro" id="IPR009003">
    <property type="entry name" value="Peptidase_S1_PA"/>
</dbReference>
<keyword evidence="3" id="KW-0812">Transmembrane</keyword>
<dbReference type="CDD" id="cd00190">
    <property type="entry name" value="Tryp_SPc"/>
    <property type="match status" value="1"/>
</dbReference>
<name>A0A7S3Q1C3_9STRA</name>
<dbReference type="InterPro" id="IPR001254">
    <property type="entry name" value="Trypsin_dom"/>
</dbReference>
<dbReference type="InterPro" id="IPR033116">
    <property type="entry name" value="TRYPSIN_SER"/>
</dbReference>
<keyword evidence="4" id="KW-0732">Signal</keyword>
<feature type="transmembrane region" description="Helical" evidence="3">
    <location>
        <begin position="587"/>
        <end position="609"/>
    </location>
</feature>
<dbReference type="SUPFAM" id="SSF50494">
    <property type="entry name" value="Trypsin-like serine proteases"/>
    <property type="match status" value="1"/>
</dbReference>
<dbReference type="PRINTS" id="PR00722">
    <property type="entry name" value="CHYMOTRYPSIN"/>
</dbReference>
<dbReference type="PROSITE" id="PS00135">
    <property type="entry name" value="TRYPSIN_SER"/>
    <property type="match status" value="1"/>
</dbReference>
<keyword evidence="2" id="KW-1015">Disulfide bond</keyword>
<gene>
    <name evidence="6" type="ORF">CDEB00056_LOCUS7328</name>
</gene>
<keyword evidence="1" id="KW-0843">Virulence</keyword>
<dbReference type="Gene3D" id="2.40.10.10">
    <property type="entry name" value="Trypsin-like serine proteases"/>
    <property type="match status" value="1"/>
</dbReference>
<proteinExistence type="predicted"/>
<evidence type="ECO:0000256" key="2">
    <source>
        <dbReference type="ARBA" id="ARBA00023157"/>
    </source>
</evidence>
<keyword evidence="3" id="KW-0472">Membrane</keyword>
<dbReference type="EMBL" id="HBIO01009514">
    <property type="protein sequence ID" value="CAE0462487.1"/>
    <property type="molecule type" value="Transcribed_RNA"/>
</dbReference>
<dbReference type="AlphaFoldDB" id="A0A7S3Q1C3"/>
<feature type="domain" description="Peptidase S1" evidence="5">
    <location>
        <begin position="89"/>
        <end position="321"/>
    </location>
</feature>
<dbReference type="InterPro" id="IPR051487">
    <property type="entry name" value="Ser/Thr_Proteases_Immune/Dev"/>
</dbReference>
<evidence type="ECO:0000313" key="6">
    <source>
        <dbReference type="EMBL" id="CAE0462487.1"/>
    </source>
</evidence>
<evidence type="ECO:0000256" key="1">
    <source>
        <dbReference type="ARBA" id="ARBA00023026"/>
    </source>
</evidence>
<reference evidence="6" key="1">
    <citation type="submission" date="2021-01" db="EMBL/GenBank/DDBJ databases">
        <authorList>
            <person name="Corre E."/>
            <person name="Pelletier E."/>
            <person name="Niang G."/>
            <person name="Scheremetjew M."/>
            <person name="Finn R."/>
            <person name="Kale V."/>
            <person name="Holt S."/>
            <person name="Cochrane G."/>
            <person name="Meng A."/>
            <person name="Brown T."/>
            <person name="Cohen L."/>
        </authorList>
    </citation>
    <scope>NUCLEOTIDE SEQUENCE</scope>
    <source>
        <strain evidence="6">MM31A-1</strain>
    </source>
</reference>
<dbReference type="PANTHER" id="PTHR24256">
    <property type="entry name" value="TRYPTASE-RELATED"/>
    <property type="match status" value="1"/>
</dbReference>
<keyword evidence="3" id="KW-1133">Transmembrane helix</keyword>
<evidence type="ECO:0000256" key="4">
    <source>
        <dbReference type="SAM" id="SignalP"/>
    </source>
</evidence>
<feature type="signal peptide" evidence="4">
    <location>
        <begin position="1"/>
        <end position="21"/>
    </location>
</feature>
<dbReference type="SMART" id="SM00020">
    <property type="entry name" value="Tryp_SPc"/>
    <property type="match status" value="1"/>
</dbReference>
<dbReference type="PROSITE" id="PS50240">
    <property type="entry name" value="TRYPSIN_DOM"/>
    <property type="match status" value="1"/>
</dbReference>